<protein>
    <submittedName>
        <fullName evidence="2">Uncharacterized protein</fullName>
    </submittedName>
</protein>
<evidence type="ECO:0000313" key="2">
    <source>
        <dbReference type="EMBL" id="MPC69018.1"/>
    </source>
</evidence>
<name>A0A5B7HJQ7_PORTR</name>
<comment type="caution">
    <text evidence="2">The sequence shown here is derived from an EMBL/GenBank/DDBJ whole genome shotgun (WGS) entry which is preliminary data.</text>
</comment>
<feature type="region of interest" description="Disordered" evidence="1">
    <location>
        <begin position="140"/>
        <end position="160"/>
    </location>
</feature>
<accession>A0A5B7HJQ7</accession>
<reference evidence="2 3" key="1">
    <citation type="submission" date="2019-05" db="EMBL/GenBank/DDBJ databases">
        <title>Another draft genome of Portunus trituberculatus and its Hox gene families provides insights of decapod evolution.</title>
        <authorList>
            <person name="Jeong J.-H."/>
            <person name="Song I."/>
            <person name="Kim S."/>
            <person name="Choi T."/>
            <person name="Kim D."/>
            <person name="Ryu S."/>
            <person name="Kim W."/>
        </authorList>
    </citation>
    <scope>NUCLEOTIDE SEQUENCE [LARGE SCALE GENOMIC DNA]</scope>
    <source>
        <tissue evidence="2">Muscle</tissue>
    </source>
</reference>
<dbReference type="Proteomes" id="UP000324222">
    <property type="component" value="Unassembled WGS sequence"/>
</dbReference>
<proteinExistence type="predicted"/>
<organism evidence="2 3">
    <name type="scientific">Portunus trituberculatus</name>
    <name type="common">Swimming crab</name>
    <name type="synonym">Neptunus trituberculatus</name>
    <dbReference type="NCBI Taxonomy" id="210409"/>
    <lineage>
        <taxon>Eukaryota</taxon>
        <taxon>Metazoa</taxon>
        <taxon>Ecdysozoa</taxon>
        <taxon>Arthropoda</taxon>
        <taxon>Crustacea</taxon>
        <taxon>Multicrustacea</taxon>
        <taxon>Malacostraca</taxon>
        <taxon>Eumalacostraca</taxon>
        <taxon>Eucarida</taxon>
        <taxon>Decapoda</taxon>
        <taxon>Pleocyemata</taxon>
        <taxon>Brachyura</taxon>
        <taxon>Eubrachyura</taxon>
        <taxon>Portunoidea</taxon>
        <taxon>Portunidae</taxon>
        <taxon>Portuninae</taxon>
        <taxon>Portunus</taxon>
    </lineage>
</organism>
<dbReference type="AlphaFoldDB" id="A0A5B7HJQ7"/>
<evidence type="ECO:0000256" key="1">
    <source>
        <dbReference type="SAM" id="MobiDB-lite"/>
    </source>
</evidence>
<dbReference type="EMBL" id="VSRR010028757">
    <property type="protein sequence ID" value="MPC69018.1"/>
    <property type="molecule type" value="Genomic_DNA"/>
</dbReference>
<gene>
    <name evidence="2" type="ORF">E2C01_063233</name>
</gene>
<evidence type="ECO:0000313" key="3">
    <source>
        <dbReference type="Proteomes" id="UP000324222"/>
    </source>
</evidence>
<sequence length="221" mass="24419">MLMAWSCLHRSGNQSTVCVSSSNTPRGRGAHEALVPVPGSPYQLAPRASPRTSPWNFHPHPRDAFRGCADVMSLPQSDITPRLTRLARLHRLILPQLLHSITPWHATREQQQQQQQPSHRLHTLFSPRGLRVSGEEIQGAPAERPHHTAAGAVTSGERGQDQMIGAPPEALTDDPTSAILMTHEDLMLCYLPACLVTRPTDTTHCSRPFSPLRVCLVHVFP</sequence>
<keyword evidence="3" id="KW-1185">Reference proteome</keyword>